<dbReference type="Pfam" id="PF03644">
    <property type="entry name" value="Glyco_hydro_85"/>
    <property type="match status" value="1"/>
</dbReference>
<dbReference type="GeneID" id="58716076"/>
<dbReference type="InterPro" id="IPR013783">
    <property type="entry name" value="Ig-like_fold"/>
</dbReference>
<evidence type="ECO:0000313" key="4">
    <source>
        <dbReference type="EMBL" id="KGL44616.1"/>
    </source>
</evidence>
<dbReference type="PANTHER" id="PTHR13246:SF1">
    <property type="entry name" value="CYTOSOLIC ENDO-BETA-N-ACETYLGLUCOSAMINIDASE"/>
    <property type="match status" value="1"/>
</dbReference>
<dbReference type="InterPro" id="IPR005201">
    <property type="entry name" value="TIM_ENGase"/>
</dbReference>
<dbReference type="STRING" id="1552123.EP57_01270"/>
<keyword evidence="5" id="KW-1185">Reference proteome</keyword>
<feature type="signal peptide" evidence="1">
    <location>
        <begin position="1"/>
        <end position="25"/>
    </location>
</feature>
<accession>A0A099WIV5</accession>
<comment type="caution">
    <text evidence="4">The sequence shown here is derived from an EMBL/GenBank/DDBJ whole genome shotgun (WGS) entry which is preliminary data.</text>
</comment>
<dbReference type="Pfam" id="PF21910">
    <property type="entry name" value="GH85_C"/>
    <property type="match status" value="1"/>
</dbReference>
<dbReference type="InterPro" id="IPR032979">
    <property type="entry name" value="ENGase"/>
</dbReference>
<dbReference type="RefSeq" id="WP_052167467.1">
    <property type="nucleotide sequence ID" value="NZ_CBCSHQ010000008.1"/>
</dbReference>
<name>A0A099WIV5_9LIST</name>
<feature type="chain" id="PRO_5039384330" evidence="1">
    <location>
        <begin position="26"/>
        <end position="653"/>
    </location>
</feature>
<feature type="domain" description="Cytosolic endo-beta-N-acetylglucosaminidase TIM barrel" evidence="2">
    <location>
        <begin position="106"/>
        <end position="410"/>
    </location>
</feature>
<evidence type="ECO:0000259" key="3">
    <source>
        <dbReference type="Pfam" id="PF21910"/>
    </source>
</evidence>
<evidence type="ECO:0000259" key="2">
    <source>
        <dbReference type="Pfam" id="PF03644"/>
    </source>
</evidence>
<gene>
    <name evidence="4" type="ORF">EP57_01270</name>
</gene>
<proteinExistence type="predicted"/>
<sequence>MKKTKMVAALLSVTLLTSLAPPLNAQAMTAEDKEAQAKTGQPFASYWFPDELVKWSPQNDPDAPFNKGTIPLKKRVVSAKSNATQKSQGELMSLDIINEHTAGTPSQGFKSVKVYNPTQWQYVDVLVAWAGSSGEGIIIPPSADTIDMAHKNGVPVLGTVFFPPNVYGGKPEWVKQFITKDANGRYPVADKLLEVANYYGFDGWFINQETTGFTAADATAMQDVLKYMQTKKKANQQIIWYDSMTTTGEIDWQGALNEKNSPFLTQNKKAVSNGMFVDFRWNPNRLVTSNQNAAALGVSPYKLYAGVDVQSNGYNSNVNWNAIFPPASSAPIVSLGLYIPGWVYYSSNHNQTEFTNKENKFWNGNKVDPRYPENVTGAKDWQGIAAYYPEKSGISALPLKTNFNTGKGTFFNKNGVRLQTGEWNQRGMQDVMPTYRFILDNTGGNKLAASITSGDAYTGASSLLLSGNAVKNGTTTTKLFATDIKVKRDTTFSMKVKGSNATHKLVLQFAGDKVPRKVLLKASGTGWVNWTTTLSPYYGKTIKEISLETTTTAAQTNAKINIGEIALQGFSDAGPVGVVQNIKVTEKVTPERKTNARITWNTAIGHVRYYEIYQKNSKGAQELIGTTPSTAFFATDVYTVNGKAQITVKAVGY</sequence>
<dbReference type="GO" id="GO:0033925">
    <property type="term" value="F:mannosyl-glycoprotein endo-beta-N-acetylglucosaminidase activity"/>
    <property type="evidence" value="ECO:0007669"/>
    <property type="project" value="InterPro"/>
</dbReference>
<dbReference type="Gene3D" id="2.60.40.10">
    <property type="entry name" value="Immunoglobulins"/>
    <property type="match status" value="1"/>
</dbReference>
<protein>
    <submittedName>
        <fullName evidence="4">Uncharacterized protein</fullName>
    </submittedName>
</protein>
<dbReference type="InterPro" id="IPR054110">
    <property type="entry name" value="EndoD-like_D2"/>
</dbReference>
<evidence type="ECO:0000313" key="5">
    <source>
        <dbReference type="Proteomes" id="UP000029844"/>
    </source>
</evidence>
<evidence type="ECO:0000256" key="1">
    <source>
        <dbReference type="SAM" id="SignalP"/>
    </source>
</evidence>
<dbReference type="EMBL" id="JNFA01000002">
    <property type="protein sequence ID" value="KGL44616.1"/>
    <property type="molecule type" value="Genomic_DNA"/>
</dbReference>
<dbReference type="Proteomes" id="UP000029844">
    <property type="component" value="Unassembled WGS sequence"/>
</dbReference>
<dbReference type="Gene3D" id="3.20.20.80">
    <property type="entry name" value="Glycosidases"/>
    <property type="match status" value="1"/>
</dbReference>
<dbReference type="PANTHER" id="PTHR13246">
    <property type="entry name" value="ENDO BETA N-ACETYLGLUCOSAMINIDASE"/>
    <property type="match status" value="1"/>
</dbReference>
<dbReference type="CDD" id="cd06547">
    <property type="entry name" value="GH85_ENGase"/>
    <property type="match status" value="1"/>
</dbReference>
<dbReference type="GO" id="GO:0005829">
    <property type="term" value="C:cytosol"/>
    <property type="evidence" value="ECO:0007669"/>
    <property type="project" value="UniProtKB-SubCell"/>
</dbReference>
<keyword evidence="1" id="KW-0732">Signal</keyword>
<dbReference type="eggNOG" id="COG4724">
    <property type="taxonomic scope" value="Bacteria"/>
</dbReference>
<dbReference type="Gene3D" id="2.60.120.260">
    <property type="entry name" value="Galactose-binding domain-like"/>
    <property type="match status" value="1"/>
</dbReference>
<dbReference type="OrthoDB" id="1089471at2"/>
<reference evidence="4 5" key="1">
    <citation type="submission" date="2014-05" db="EMBL/GenBank/DDBJ databases">
        <title>Novel Listeriaceae from food processing environments.</title>
        <authorList>
            <person name="den Bakker H.C."/>
        </authorList>
    </citation>
    <scope>NUCLEOTIDE SEQUENCE [LARGE SCALE GENOMIC DNA]</scope>
    <source>
        <strain evidence="4 5">FSL A5-0281</strain>
    </source>
</reference>
<dbReference type="AlphaFoldDB" id="A0A099WIV5"/>
<organism evidence="4 5">
    <name type="scientific">Listeria booriae</name>
    <dbReference type="NCBI Taxonomy" id="1552123"/>
    <lineage>
        <taxon>Bacteria</taxon>
        <taxon>Bacillati</taxon>
        <taxon>Bacillota</taxon>
        <taxon>Bacilli</taxon>
        <taxon>Bacillales</taxon>
        <taxon>Listeriaceae</taxon>
        <taxon>Listeria</taxon>
    </lineage>
</organism>
<feature type="domain" description="Endo-beta-N-acetylglucosaminidase D-like D2" evidence="3">
    <location>
        <begin position="580"/>
        <end position="651"/>
    </location>
</feature>